<dbReference type="PANTHER" id="PTHR46865:SF2">
    <property type="entry name" value="MONOOXYGENASE"/>
    <property type="match status" value="1"/>
</dbReference>
<feature type="domain" description="FAD-binding" evidence="2">
    <location>
        <begin position="6"/>
        <end position="321"/>
    </location>
</feature>
<reference evidence="3 4" key="1">
    <citation type="submission" date="2019-04" db="EMBL/GenBank/DDBJ databases">
        <authorList>
            <person name="Jiang L."/>
        </authorList>
    </citation>
    <scope>NUCLEOTIDE SEQUENCE [LARGE SCALE GENOMIC DNA]</scope>
    <source>
        <strain evidence="3 4">YIM 131853</strain>
    </source>
</reference>
<keyword evidence="3" id="KW-0560">Oxidoreductase</keyword>
<dbReference type="Pfam" id="PF01494">
    <property type="entry name" value="FAD_binding_3"/>
    <property type="match status" value="1"/>
</dbReference>
<dbReference type="RefSeq" id="WP_136426930.1">
    <property type="nucleotide sequence ID" value="NZ_SSSM01000003.1"/>
</dbReference>
<sequence length="421" mass="44079">MTSRTALISGAGIAGPALAALLTARGVAVTVVEQAAVPRSGGQAVDLRGAARTVAQRMGLLDAIRAVSLDQRGIAWVRGDGSIAARMGVDAFGGEGIVSEIEVLRGDLAAVLADATADVEYVYGDSIVALDDDGSGVDVAFEHAPGRRFDLVVGADGLHSVVRSLAFGPEEDFTRDLGLYSCWFTAPAGIDVDGWMLMHNLPGGRVATVRPGRVPGELKAGLSFRSGRIAYDRADVAAQKAIVADHFADGGWEVQRLVAAMHDASDFGFDSTAQVHLPSWSHGRIVLLGDAAWSPTQLTGLGTTLAMVGAYVLAGELAHAADAAPNDDSSGGLGRDAEIRAALRRYEERMRPFVASAQKLPPGGVDAFVPTRALEIRMRLAVMGLMTRWPLNRIMAGQFDKAMDFDLPDYGAVGVHAGPVG</sequence>
<feature type="signal peptide" evidence="1">
    <location>
        <begin position="1"/>
        <end position="19"/>
    </location>
</feature>
<keyword evidence="1" id="KW-0732">Signal</keyword>
<feature type="chain" id="PRO_5039563413" evidence="1">
    <location>
        <begin position="20"/>
        <end position="421"/>
    </location>
</feature>
<dbReference type="OrthoDB" id="3356051at2"/>
<dbReference type="AlphaFoldDB" id="A0A4S4FMQ7"/>
<gene>
    <name evidence="3" type="ORF">E6C64_07100</name>
</gene>
<dbReference type="Proteomes" id="UP000309133">
    <property type="component" value="Unassembled WGS sequence"/>
</dbReference>
<proteinExistence type="predicted"/>
<dbReference type="Gene3D" id="3.30.9.10">
    <property type="entry name" value="D-Amino Acid Oxidase, subunit A, domain 2"/>
    <property type="match status" value="1"/>
</dbReference>
<organism evidence="3 4">
    <name type="scientific">Naasia lichenicola</name>
    <dbReference type="NCBI Taxonomy" id="2565933"/>
    <lineage>
        <taxon>Bacteria</taxon>
        <taxon>Bacillati</taxon>
        <taxon>Actinomycetota</taxon>
        <taxon>Actinomycetes</taxon>
        <taxon>Micrococcales</taxon>
        <taxon>Microbacteriaceae</taxon>
        <taxon>Naasia</taxon>
    </lineage>
</organism>
<dbReference type="PANTHER" id="PTHR46865">
    <property type="entry name" value="OXIDOREDUCTASE-RELATED"/>
    <property type="match status" value="1"/>
</dbReference>
<evidence type="ECO:0000313" key="4">
    <source>
        <dbReference type="Proteomes" id="UP000309133"/>
    </source>
</evidence>
<dbReference type="Gene3D" id="3.50.50.60">
    <property type="entry name" value="FAD/NAD(P)-binding domain"/>
    <property type="match status" value="1"/>
</dbReference>
<dbReference type="GO" id="GO:0004497">
    <property type="term" value="F:monooxygenase activity"/>
    <property type="evidence" value="ECO:0007669"/>
    <property type="project" value="UniProtKB-KW"/>
</dbReference>
<name>A0A4S4FMQ7_9MICO</name>
<dbReference type="InterPro" id="IPR051704">
    <property type="entry name" value="FAD_aromatic-hydroxylase"/>
</dbReference>
<evidence type="ECO:0000259" key="2">
    <source>
        <dbReference type="Pfam" id="PF01494"/>
    </source>
</evidence>
<dbReference type="PRINTS" id="PR00420">
    <property type="entry name" value="RNGMNOXGNASE"/>
</dbReference>
<dbReference type="EMBL" id="SSSM01000003">
    <property type="protein sequence ID" value="THG31810.1"/>
    <property type="molecule type" value="Genomic_DNA"/>
</dbReference>
<evidence type="ECO:0000313" key="3">
    <source>
        <dbReference type="EMBL" id="THG31810.1"/>
    </source>
</evidence>
<evidence type="ECO:0000256" key="1">
    <source>
        <dbReference type="SAM" id="SignalP"/>
    </source>
</evidence>
<dbReference type="SUPFAM" id="SSF51905">
    <property type="entry name" value="FAD/NAD(P)-binding domain"/>
    <property type="match status" value="1"/>
</dbReference>
<keyword evidence="4" id="KW-1185">Reference proteome</keyword>
<dbReference type="GO" id="GO:0071949">
    <property type="term" value="F:FAD binding"/>
    <property type="evidence" value="ECO:0007669"/>
    <property type="project" value="InterPro"/>
</dbReference>
<keyword evidence="3" id="KW-0503">Monooxygenase</keyword>
<comment type="caution">
    <text evidence="3">The sequence shown here is derived from an EMBL/GenBank/DDBJ whole genome shotgun (WGS) entry which is preliminary data.</text>
</comment>
<protein>
    <submittedName>
        <fullName evidence="3">FAD-binding monooxygenase</fullName>
    </submittedName>
</protein>
<accession>A0A4S4FMQ7</accession>
<dbReference type="InterPro" id="IPR036188">
    <property type="entry name" value="FAD/NAD-bd_sf"/>
</dbReference>
<dbReference type="InterPro" id="IPR002938">
    <property type="entry name" value="FAD-bd"/>
</dbReference>